<dbReference type="GeneID" id="63787567"/>
<dbReference type="OrthoDB" id="5364312at2759"/>
<feature type="compositionally biased region" description="Low complexity" evidence="1">
    <location>
        <begin position="105"/>
        <end position="115"/>
    </location>
</feature>
<protein>
    <submittedName>
        <fullName evidence="2">Uncharacterized protein</fullName>
    </submittedName>
</protein>
<evidence type="ECO:0000313" key="3">
    <source>
        <dbReference type="Proteomes" id="UP000193685"/>
    </source>
</evidence>
<dbReference type="PANTHER" id="PTHR42111:SF1">
    <property type="entry name" value="YALI0D23727P"/>
    <property type="match status" value="1"/>
</dbReference>
<feature type="region of interest" description="Disordered" evidence="1">
    <location>
        <begin position="1"/>
        <end position="115"/>
    </location>
</feature>
<feature type="compositionally biased region" description="Low complexity" evidence="1">
    <location>
        <begin position="52"/>
        <end position="88"/>
    </location>
</feature>
<feature type="compositionally biased region" description="Acidic residues" evidence="1">
    <location>
        <begin position="218"/>
        <end position="228"/>
    </location>
</feature>
<evidence type="ECO:0000256" key="1">
    <source>
        <dbReference type="SAM" id="MobiDB-lite"/>
    </source>
</evidence>
<comment type="caution">
    <text evidence="2">The sequence shown here is derived from an EMBL/GenBank/DDBJ whole genome shotgun (WGS) entry which is preliminary data.</text>
</comment>
<feature type="compositionally biased region" description="Polar residues" evidence="1">
    <location>
        <begin position="40"/>
        <end position="51"/>
    </location>
</feature>
<proteinExistence type="predicted"/>
<reference evidence="2 3" key="1">
    <citation type="submission" date="2016-07" db="EMBL/GenBank/DDBJ databases">
        <title>Pervasive Adenine N6-methylation of Active Genes in Fungi.</title>
        <authorList>
            <consortium name="DOE Joint Genome Institute"/>
            <person name="Mondo S.J."/>
            <person name="Dannebaum R.O."/>
            <person name="Kuo R.C."/>
            <person name="Labutti K."/>
            <person name="Haridas S."/>
            <person name="Kuo A."/>
            <person name="Salamov A."/>
            <person name="Ahrendt S.R."/>
            <person name="Lipzen A."/>
            <person name="Sullivan W."/>
            <person name="Andreopoulos W.B."/>
            <person name="Clum A."/>
            <person name="Lindquist E."/>
            <person name="Daum C."/>
            <person name="Ramamoorthy G.K."/>
            <person name="Gryganskyi A."/>
            <person name="Culley D."/>
            <person name="Magnuson J.K."/>
            <person name="James T.Y."/>
            <person name="O'Malley M.A."/>
            <person name="Stajich J.E."/>
            <person name="Spatafora J.W."/>
            <person name="Visel A."/>
            <person name="Grigoriev I.V."/>
        </authorList>
    </citation>
    <scope>NUCLEOTIDE SEQUENCE [LARGE SCALE GENOMIC DNA]</scope>
    <source>
        <strain evidence="2 3">12-1054</strain>
    </source>
</reference>
<name>A0A1Y2FSW1_PROLT</name>
<sequence>MSIFKRKQKRSSADEPSLLDDDLPTVASASQPQAAAGTTPKKNFLSTWSGKSSSQAASTQTSASTLPSPLQPTLLSSPRISTSSSTSIFERSVDNLAGVGPPPTASSALSSPLSPTSLANSGVFGHHTDGVTQVPAAHQQLVIEQQIPAVLDASVEAIVSDTNLDQVEVVTAQRATPGLTTHSSASSPPLTADTSISAARHAASPGTASPVQLPNPWSEEENPLTEPEADQMRRLSFVSYADLVHVEQSEQAAQSRSASLVGPAAHRPISPSPLGATAPASADSTQDPLTQSLGKLSVARDATSSLDASALRPATASSSMLLPQNRPRQRSIVTLGTDPIQPSMKICTSTMSDELLKPVVVSTALDNENPWAV</sequence>
<organism evidence="2 3">
    <name type="scientific">Protomyces lactucae-debilis</name>
    <dbReference type="NCBI Taxonomy" id="2754530"/>
    <lineage>
        <taxon>Eukaryota</taxon>
        <taxon>Fungi</taxon>
        <taxon>Dikarya</taxon>
        <taxon>Ascomycota</taxon>
        <taxon>Taphrinomycotina</taxon>
        <taxon>Taphrinomycetes</taxon>
        <taxon>Taphrinales</taxon>
        <taxon>Protomycetaceae</taxon>
        <taxon>Protomyces</taxon>
    </lineage>
</organism>
<gene>
    <name evidence="2" type="ORF">BCR37DRAFT_391178</name>
</gene>
<keyword evidence="3" id="KW-1185">Reference proteome</keyword>
<accession>A0A1Y2FSW1</accession>
<feature type="compositionally biased region" description="Polar residues" evidence="1">
    <location>
        <begin position="178"/>
        <end position="197"/>
    </location>
</feature>
<dbReference type="Proteomes" id="UP000193685">
    <property type="component" value="Unassembled WGS sequence"/>
</dbReference>
<dbReference type="RefSeq" id="XP_040727586.1">
    <property type="nucleotide sequence ID" value="XM_040870968.1"/>
</dbReference>
<evidence type="ECO:0000313" key="2">
    <source>
        <dbReference type="EMBL" id="ORY86404.1"/>
    </source>
</evidence>
<feature type="compositionally biased region" description="Basic residues" evidence="1">
    <location>
        <begin position="1"/>
        <end position="10"/>
    </location>
</feature>
<dbReference type="EMBL" id="MCFI01000003">
    <property type="protein sequence ID" value="ORY86404.1"/>
    <property type="molecule type" value="Genomic_DNA"/>
</dbReference>
<feature type="region of interest" description="Disordered" evidence="1">
    <location>
        <begin position="254"/>
        <end position="288"/>
    </location>
</feature>
<dbReference type="PANTHER" id="PTHR42111">
    <property type="entry name" value="YALI0D23727P"/>
    <property type="match status" value="1"/>
</dbReference>
<dbReference type="AlphaFoldDB" id="A0A1Y2FSW1"/>
<feature type="region of interest" description="Disordered" evidence="1">
    <location>
        <begin position="175"/>
        <end position="228"/>
    </location>
</feature>